<protein>
    <submittedName>
        <fullName evidence="2">14.3 kDa salivary protein</fullName>
    </submittedName>
</protein>
<feature type="signal peptide" evidence="1">
    <location>
        <begin position="1"/>
        <end position="24"/>
    </location>
</feature>
<name>F6K8S9_9DIPT</name>
<sequence length="151" mass="16875">MGVYCPKVILKFLITSIILVTATAKPTPNSFWDFGKMLSDNINMAVNEGLKNLPDFSNFGTAISQSVSAHIENAMWYKGANVCSTEEVEELSDPFPFYGYSSACSETNGEFICIITENKGDKTQRTIKKYKCCDNYSLQYDGDKLICKETK</sequence>
<keyword evidence="1" id="KW-0732">Signal</keyword>
<evidence type="ECO:0000313" key="2">
    <source>
        <dbReference type="EMBL" id="ADJ54127.1"/>
    </source>
</evidence>
<dbReference type="AlphaFoldDB" id="F6K8S9"/>
<organism evidence="2">
    <name type="scientific">Phlebotomus sergenti</name>
    <dbReference type="NCBI Taxonomy" id="85759"/>
    <lineage>
        <taxon>Eukaryota</taxon>
        <taxon>Metazoa</taxon>
        <taxon>Ecdysozoa</taxon>
        <taxon>Arthropoda</taxon>
        <taxon>Hexapoda</taxon>
        <taxon>Insecta</taxon>
        <taxon>Pterygota</taxon>
        <taxon>Neoptera</taxon>
        <taxon>Endopterygota</taxon>
        <taxon>Diptera</taxon>
        <taxon>Nematocera</taxon>
        <taxon>Psychodoidea</taxon>
        <taxon>Psychodidae</taxon>
        <taxon>Phlebotomus</taxon>
        <taxon>Paraphlebotomus</taxon>
    </lineage>
</organism>
<proteinExistence type="evidence at transcript level"/>
<feature type="chain" id="PRO_5003342923" evidence="1">
    <location>
        <begin position="25"/>
        <end position="151"/>
    </location>
</feature>
<dbReference type="EMBL" id="HM569366">
    <property type="protein sequence ID" value="ADJ54127.1"/>
    <property type="molecule type" value="mRNA"/>
</dbReference>
<evidence type="ECO:0000256" key="1">
    <source>
        <dbReference type="SAM" id="SignalP"/>
    </source>
</evidence>
<reference evidence="2" key="1">
    <citation type="submission" date="2010-06" db="EMBL/GenBank/DDBJ databases">
        <title>Comparative analysis of salivary gland transcriptomics with respect to vectors of cutaneous and visceral leishmaniases.</title>
        <authorList>
            <person name="Rohousova I."/>
            <person name="Subrahmanyam S."/>
            <person name="Volfova V."/>
            <person name="Mu J."/>
            <person name="Volf P."/>
            <person name="Valenzuela J.G."/>
            <person name="Jochim R.C."/>
        </authorList>
    </citation>
    <scope>NUCLEOTIDE SEQUENCE</scope>
    <source>
        <tissue evidence="2">Salivary gland</tissue>
    </source>
</reference>
<accession>F6K8S9</accession>